<accession>A0A0H3U7P5</accession>
<protein>
    <submittedName>
        <fullName evidence="1">Uncharacterized protein</fullName>
    </submittedName>
</protein>
<evidence type="ECO:0000313" key="1">
    <source>
        <dbReference type="EMBL" id="AIF26619.1"/>
    </source>
</evidence>
<dbReference type="AlphaFoldDB" id="A0A0H3U7P5"/>
<name>A0A0H3U7P5_9BACT</name>
<dbReference type="EMBL" id="KF540240">
    <property type="protein sequence ID" value="AIF26619.1"/>
    <property type="molecule type" value="Genomic_DNA"/>
</dbReference>
<organism evidence="1">
    <name type="scientific">uncultured bacterium fosmid pJB71G8</name>
    <dbReference type="NCBI Taxonomy" id="1478068"/>
    <lineage>
        <taxon>Bacteria</taxon>
        <taxon>environmental samples</taxon>
    </lineage>
</organism>
<sequence length="185" mass="20776">MKRLASILLSMVACTSIAWCGITVSVPVQLINGQSDQLPDKTIEATFKQVKLKDNAPATLVTVLDSLFHIVTENAGTCRTFAIRINDDYTQFNITNIDPLEPMGNGDEVMGTMIVDRYHFLVMRNAMNKDIINAAFKIGGDKIKYVREFEFVEEKMDPIITCVEAEYVKDKLTITRCVVDGFEIE</sequence>
<reference evidence="1" key="1">
    <citation type="submission" date="2013-08" db="EMBL/GenBank/DDBJ databases">
        <title>Comparison of modified E. coli strains.</title>
        <authorList>
            <person name="Juergensen J."/>
            <person name="Bonge A."/>
            <person name="Streit W.R."/>
        </authorList>
    </citation>
    <scope>NUCLEOTIDE SEQUENCE</scope>
</reference>
<proteinExistence type="predicted"/>